<gene>
    <name evidence="1" type="ORF">GCM10009839_09760</name>
</gene>
<reference evidence="2" key="1">
    <citation type="journal article" date="2019" name="Int. J. Syst. Evol. Microbiol.">
        <title>The Global Catalogue of Microorganisms (GCM) 10K type strain sequencing project: providing services to taxonomists for standard genome sequencing and annotation.</title>
        <authorList>
            <consortium name="The Broad Institute Genomics Platform"/>
            <consortium name="The Broad Institute Genome Sequencing Center for Infectious Disease"/>
            <person name="Wu L."/>
            <person name="Ma J."/>
        </authorList>
    </citation>
    <scope>NUCLEOTIDE SEQUENCE [LARGE SCALE GENOMIC DNA]</scope>
    <source>
        <strain evidence="2">JCM 16014</strain>
    </source>
</reference>
<dbReference type="EMBL" id="BAAAQN010000004">
    <property type="protein sequence ID" value="GAA2016291.1"/>
    <property type="molecule type" value="Genomic_DNA"/>
</dbReference>
<proteinExistence type="predicted"/>
<comment type="caution">
    <text evidence="1">The sequence shown here is derived from an EMBL/GenBank/DDBJ whole genome shotgun (WGS) entry which is preliminary data.</text>
</comment>
<sequence length="281" mass="30542">MLSPHLIGSLVVFFLRFDGPEDECFLCNQPQRYAVGESLIGGANHWILETTCSGCGHVWLTSGSGGVFRSLRAKFVELTGLWAATVPAETPSATPIMRAMRRYYGGTLADAKRRSDELRSQGLSGTRGEMLALQQCLADLGVPSVVDNLVPGSQTALPARCTPIPPHRIDQPVTQLLEVIPDVIAESERSDLAEYLRGATCVVAGGYCVDPITRHPLNRYADSMMTDGLYAWSIAWASLVERHGAGLPEDFLAHVRALGYRPPEISDQRLRAITAEVAPEP</sequence>
<evidence type="ECO:0000313" key="1">
    <source>
        <dbReference type="EMBL" id="GAA2016291.1"/>
    </source>
</evidence>
<organism evidence="1 2">
    <name type="scientific">Catenulispora yoronensis</name>
    <dbReference type="NCBI Taxonomy" id="450799"/>
    <lineage>
        <taxon>Bacteria</taxon>
        <taxon>Bacillati</taxon>
        <taxon>Actinomycetota</taxon>
        <taxon>Actinomycetes</taxon>
        <taxon>Catenulisporales</taxon>
        <taxon>Catenulisporaceae</taxon>
        <taxon>Catenulispora</taxon>
    </lineage>
</organism>
<evidence type="ECO:0000313" key="2">
    <source>
        <dbReference type="Proteomes" id="UP001500751"/>
    </source>
</evidence>
<name>A0ABN2TQD6_9ACTN</name>
<dbReference type="RefSeq" id="WP_344664270.1">
    <property type="nucleotide sequence ID" value="NZ_BAAAQN010000004.1"/>
</dbReference>
<keyword evidence="2" id="KW-1185">Reference proteome</keyword>
<protein>
    <submittedName>
        <fullName evidence="1">Uncharacterized protein</fullName>
    </submittedName>
</protein>
<accession>A0ABN2TQD6</accession>
<dbReference type="Proteomes" id="UP001500751">
    <property type="component" value="Unassembled WGS sequence"/>
</dbReference>